<dbReference type="PANTHER" id="PTHR47526">
    <property type="entry name" value="ATP-DEPENDENT DNA HELICASE"/>
    <property type="match status" value="1"/>
</dbReference>
<sequence>MEHDFEKLPKAEKERYKQKIEMFMGREFEKKMDPYEIDEWEDDISLWPPVEYGCIWTYLIDSPREYTKDSLKAYKSLAAYNYYYSGWVKTVYYANVNDKTCLLRAKVMPSQRINDKPHDAWLAVERKTGTVITGHCTCVAGCGEVCSHVAGILFKVEACVRLEIAKKSCTELPCVWNQLPIQVPPQTICEIDLKSPDMMKKQEDGTRPSKKKQMSISEEAPCLSRKTILDSLQNVYPDSVIFTIVPEYCIVNNEVSINNNQPEDSEDNESCVAEELDLALPVTSAVEPQQQQSVSDATGFTTSSQTPLIQSQVLDPVTTSTSTSLALPPLLSSLYNPNVALSLSDVEIEDACKDIFITMNVTKQQAENVFRITKEQSESRHWYQHRKGRITSSTAHSVIKFTYRSYPATIVKQVMQYEELSPTIPAIKWGRDHKNDARTEYFDIMKETHVNFQVDFCGLVINPKYPYMAASTDGKCSCSCCGTRLIEIKCPYSVRNENPNNVKKAGFYLKSKSGKLSLSKAIRTIPKYSISY</sequence>
<accession>A0A1X7VKI9</accession>
<organism evidence="4">
    <name type="scientific">Amphimedon queenslandica</name>
    <name type="common">Sponge</name>
    <dbReference type="NCBI Taxonomy" id="400682"/>
    <lineage>
        <taxon>Eukaryota</taxon>
        <taxon>Metazoa</taxon>
        <taxon>Porifera</taxon>
        <taxon>Demospongiae</taxon>
        <taxon>Heteroscleromorpha</taxon>
        <taxon>Haplosclerida</taxon>
        <taxon>Niphatidae</taxon>
        <taxon>Amphimedon</taxon>
    </lineage>
</organism>
<keyword evidence="1" id="KW-0862">Zinc</keyword>
<evidence type="ECO:0000259" key="3">
    <source>
        <dbReference type="PROSITE" id="PS50966"/>
    </source>
</evidence>
<dbReference type="InParanoid" id="A0A1X7VKI9"/>
<dbReference type="InterPro" id="IPR019080">
    <property type="entry name" value="YqaJ_viral_recombinase"/>
</dbReference>
<dbReference type="eggNOG" id="ENOG502RZKM">
    <property type="taxonomic scope" value="Eukaryota"/>
</dbReference>
<protein>
    <recommendedName>
        <fullName evidence="3">SWIM-type domain-containing protein</fullName>
    </recommendedName>
</protein>
<dbReference type="OrthoDB" id="10005682at2759"/>
<dbReference type="InterPro" id="IPR011604">
    <property type="entry name" value="PDDEXK-like_dom_sf"/>
</dbReference>
<dbReference type="AlphaFoldDB" id="A0A1X7VKI9"/>
<keyword evidence="1" id="KW-0479">Metal-binding</keyword>
<dbReference type="GO" id="GO:0006281">
    <property type="term" value="P:DNA repair"/>
    <property type="evidence" value="ECO:0007669"/>
    <property type="project" value="UniProtKB-ARBA"/>
</dbReference>
<name>A0A1X7VKI9_AMPQE</name>
<evidence type="ECO:0000256" key="1">
    <source>
        <dbReference type="PROSITE-ProRule" id="PRU00325"/>
    </source>
</evidence>
<feature type="domain" description="SWIM-type" evidence="3">
    <location>
        <begin position="120"/>
        <end position="157"/>
    </location>
</feature>
<dbReference type="EnsemblMetazoa" id="Aqu2.1.40434_001">
    <property type="protein sequence ID" value="Aqu2.1.40434_001"/>
    <property type="gene ID" value="Aqu2.1.40434"/>
</dbReference>
<dbReference type="CDD" id="cd22343">
    <property type="entry name" value="PDDEXK_lambda_exonuclease-like"/>
    <property type="match status" value="1"/>
</dbReference>
<dbReference type="InterPro" id="IPR011335">
    <property type="entry name" value="Restrct_endonuc-II-like"/>
</dbReference>
<keyword evidence="1" id="KW-0863">Zinc-finger</keyword>
<dbReference type="SUPFAM" id="SSF52980">
    <property type="entry name" value="Restriction endonuclease-like"/>
    <property type="match status" value="1"/>
</dbReference>
<dbReference type="GO" id="GO:0008270">
    <property type="term" value="F:zinc ion binding"/>
    <property type="evidence" value="ECO:0007669"/>
    <property type="project" value="UniProtKB-KW"/>
</dbReference>
<proteinExistence type="predicted"/>
<feature type="region of interest" description="Disordered" evidence="2">
    <location>
        <begin position="199"/>
        <end position="218"/>
    </location>
</feature>
<dbReference type="InterPro" id="IPR007527">
    <property type="entry name" value="Znf_SWIM"/>
</dbReference>
<reference evidence="4" key="1">
    <citation type="submission" date="2017-05" db="UniProtKB">
        <authorList>
            <consortium name="EnsemblMetazoa"/>
        </authorList>
    </citation>
    <scope>IDENTIFICATION</scope>
</reference>
<dbReference type="Pfam" id="PF09588">
    <property type="entry name" value="YqaJ"/>
    <property type="match status" value="1"/>
</dbReference>
<dbReference type="PANTHER" id="PTHR47526:SF3">
    <property type="entry name" value="PHD-TYPE DOMAIN-CONTAINING PROTEIN"/>
    <property type="match status" value="1"/>
</dbReference>
<evidence type="ECO:0000313" key="4">
    <source>
        <dbReference type="EnsemblMetazoa" id="Aqu2.1.40434_001"/>
    </source>
</evidence>
<evidence type="ECO:0000256" key="2">
    <source>
        <dbReference type="SAM" id="MobiDB-lite"/>
    </source>
</evidence>
<dbReference type="Gene3D" id="3.90.320.10">
    <property type="match status" value="1"/>
</dbReference>
<dbReference type="PROSITE" id="PS50966">
    <property type="entry name" value="ZF_SWIM"/>
    <property type="match status" value="1"/>
</dbReference>
<dbReference type="STRING" id="400682.A0A1X7VKI9"/>